<name>A0A1L9TJ73_9EURO</name>
<accession>A0A1L9TJ73</accession>
<proteinExistence type="predicted"/>
<keyword evidence="1" id="KW-0812">Transmembrane</keyword>
<dbReference type="VEuPathDB" id="FungiDB:ASPSYDRAFT_864365"/>
<organism evidence="2 3">
    <name type="scientific">Aspergillus sydowii CBS 593.65</name>
    <dbReference type="NCBI Taxonomy" id="1036612"/>
    <lineage>
        <taxon>Eukaryota</taxon>
        <taxon>Fungi</taxon>
        <taxon>Dikarya</taxon>
        <taxon>Ascomycota</taxon>
        <taxon>Pezizomycotina</taxon>
        <taxon>Eurotiomycetes</taxon>
        <taxon>Eurotiomycetidae</taxon>
        <taxon>Eurotiales</taxon>
        <taxon>Aspergillaceae</taxon>
        <taxon>Aspergillus</taxon>
        <taxon>Aspergillus subgen. Nidulantes</taxon>
    </lineage>
</organism>
<dbReference type="AlphaFoldDB" id="A0A1L9TJ73"/>
<evidence type="ECO:0000256" key="1">
    <source>
        <dbReference type="SAM" id="Phobius"/>
    </source>
</evidence>
<dbReference type="Proteomes" id="UP000184356">
    <property type="component" value="Unassembled WGS sequence"/>
</dbReference>
<dbReference type="EMBL" id="KV878585">
    <property type="protein sequence ID" value="OJJ59421.1"/>
    <property type="molecule type" value="Genomic_DNA"/>
</dbReference>
<evidence type="ECO:0000313" key="3">
    <source>
        <dbReference type="Proteomes" id="UP000184356"/>
    </source>
</evidence>
<dbReference type="RefSeq" id="XP_040703227.1">
    <property type="nucleotide sequence ID" value="XM_040851660.1"/>
</dbReference>
<protein>
    <submittedName>
        <fullName evidence="2">Uncharacterized protein</fullName>
    </submittedName>
</protein>
<feature type="transmembrane region" description="Helical" evidence="1">
    <location>
        <begin position="15"/>
        <end position="46"/>
    </location>
</feature>
<evidence type="ECO:0000313" key="2">
    <source>
        <dbReference type="EMBL" id="OJJ59421.1"/>
    </source>
</evidence>
<keyword evidence="1" id="KW-0472">Membrane</keyword>
<reference evidence="3" key="1">
    <citation type="journal article" date="2017" name="Genome Biol.">
        <title>Comparative genomics reveals high biological diversity and specific adaptations in the industrially and medically important fungal genus Aspergillus.</title>
        <authorList>
            <person name="de Vries R.P."/>
            <person name="Riley R."/>
            <person name="Wiebenga A."/>
            <person name="Aguilar-Osorio G."/>
            <person name="Amillis S."/>
            <person name="Uchima C.A."/>
            <person name="Anderluh G."/>
            <person name="Asadollahi M."/>
            <person name="Askin M."/>
            <person name="Barry K."/>
            <person name="Battaglia E."/>
            <person name="Bayram O."/>
            <person name="Benocci T."/>
            <person name="Braus-Stromeyer S.A."/>
            <person name="Caldana C."/>
            <person name="Canovas D."/>
            <person name="Cerqueira G.C."/>
            <person name="Chen F."/>
            <person name="Chen W."/>
            <person name="Choi C."/>
            <person name="Clum A."/>
            <person name="Dos Santos R.A."/>
            <person name="Damasio A.R."/>
            <person name="Diallinas G."/>
            <person name="Emri T."/>
            <person name="Fekete E."/>
            <person name="Flipphi M."/>
            <person name="Freyberg S."/>
            <person name="Gallo A."/>
            <person name="Gournas C."/>
            <person name="Habgood R."/>
            <person name="Hainaut M."/>
            <person name="Harispe M.L."/>
            <person name="Henrissat B."/>
            <person name="Hilden K.S."/>
            <person name="Hope R."/>
            <person name="Hossain A."/>
            <person name="Karabika E."/>
            <person name="Karaffa L."/>
            <person name="Karanyi Z."/>
            <person name="Krasevec N."/>
            <person name="Kuo A."/>
            <person name="Kusch H."/>
            <person name="LaButti K."/>
            <person name="Lagendijk E.L."/>
            <person name="Lapidus A."/>
            <person name="Levasseur A."/>
            <person name="Lindquist E."/>
            <person name="Lipzen A."/>
            <person name="Logrieco A.F."/>
            <person name="MacCabe A."/>
            <person name="Maekelae M.R."/>
            <person name="Malavazi I."/>
            <person name="Melin P."/>
            <person name="Meyer V."/>
            <person name="Mielnichuk N."/>
            <person name="Miskei M."/>
            <person name="Molnar A.P."/>
            <person name="Mule G."/>
            <person name="Ngan C.Y."/>
            <person name="Orejas M."/>
            <person name="Orosz E."/>
            <person name="Ouedraogo J.P."/>
            <person name="Overkamp K.M."/>
            <person name="Park H.-S."/>
            <person name="Perrone G."/>
            <person name="Piumi F."/>
            <person name="Punt P.J."/>
            <person name="Ram A.F."/>
            <person name="Ramon A."/>
            <person name="Rauscher S."/>
            <person name="Record E."/>
            <person name="Riano-Pachon D.M."/>
            <person name="Robert V."/>
            <person name="Roehrig J."/>
            <person name="Ruller R."/>
            <person name="Salamov A."/>
            <person name="Salih N.S."/>
            <person name="Samson R.A."/>
            <person name="Sandor E."/>
            <person name="Sanguinetti M."/>
            <person name="Schuetze T."/>
            <person name="Sepcic K."/>
            <person name="Shelest E."/>
            <person name="Sherlock G."/>
            <person name="Sophianopoulou V."/>
            <person name="Squina F.M."/>
            <person name="Sun H."/>
            <person name="Susca A."/>
            <person name="Todd R.B."/>
            <person name="Tsang A."/>
            <person name="Unkles S.E."/>
            <person name="van de Wiele N."/>
            <person name="van Rossen-Uffink D."/>
            <person name="Oliveira J.V."/>
            <person name="Vesth T.C."/>
            <person name="Visser J."/>
            <person name="Yu J.-H."/>
            <person name="Zhou M."/>
            <person name="Andersen M.R."/>
            <person name="Archer D.B."/>
            <person name="Baker S.E."/>
            <person name="Benoit I."/>
            <person name="Brakhage A.A."/>
            <person name="Braus G.H."/>
            <person name="Fischer R."/>
            <person name="Frisvad J.C."/>
            <person name="Goldman G.H."/>
            <person name="Houbraken J."/>
            <person name="Oakley B."/>
            <person name="Pocsi I."/>
            <person name="Scazzocchio C."/>
            <person name="Seiboth B."/>
            <person name="vanKuyk P.A."/>
            <person name="Wortman J."/>
            <person name="Dyer P.S."/>
            <person name="Grigoriev I.V."/>
        </authorList>
    </citation>
    <scope>NUCLEOTIDE SEQUENCE [LARGE SCALE GENOMIC DNA]</scope>
    <source>
        <strain evidence="3">CBS 593.65</strain>
    </source>
</reference>
<sequence length="67" mass="7754">MLDFLMSSATITYHFHFFCIILSTVDIPLAALGWNIFLIFLSLLFFPPWFISRRCRTEHDIPATGST</sequence>
<dbReference type="GeneID" id="63767733"/>
<keyword evidence="1" id="KW-1133">Transmembrane helix</keyword>
<keyword evidence="3" id="KW-1185">Reference proteome</keyword>
<gene>
    <name evidence="2" type="ORF">ASPSYDRAFT_864365</name>
</gene>